<organism evidence="3 4">
    <name type="scientific">Brumicola blandensis</name>
    <dbReference type="NCBI Taxonomy" id="3075611"/>
    <lineage>
        <taxon>Bacteria</taxon>
        <taxon>Pseudomonadati</taxon>
        <taxon>Pseudomonadota</taxon>
        <taxon>Gammaproteobacteria</taxon>
        <taxon>Alteromonadales</taxon>
        <taxon>Alteromonadaceae</taxon>
        <taxon>Brumicola</taxon>
    </lineage>
</organism>
<evidence type="ECO:0000313" key="3">
    <source>
        <dbReference type="EMBL" id="MDT0583438.1"/>
    </source>
</evidence>
<proteinExistence type="inferred from homology"/>
<dbReference type="InterPro" id="IPR038673">
    <property type="entry name" value="OprB_sf"/>
</dbReference>
<evidence type="ECO:0000256" key="2">
    <source>
        <dbReference type="RuleBase" id="RU363072"/>
    </source>
</evidence>
<dbReference type="InterPro" id="IPR007049">
    <property type="entry name" value="Carb-sel_porin_OprB"/>
</dbReference>
<gene>
    <name evidence="3" type="ORF">RM544_12890</name>
</gene>
<dbReference type="Proteomes" id="UP001249020">
    <property type="component" value="Unassembled WGS sequence"/>
</dbReference>
<dbReference type="InterPro" id="IPR052932">
    <property type="entry name" value="OprB_Porin"/>
</dbReference>
<sequence>MFSLSLSAQVPTFLIVSFILFTVPSPLRSETEKTINNETNISVIYSSDFLSNLNGGKESGSAYLDFATIELRHQIDFAKEQKLNLFVSGIYANGAEFSTTKSGDIQGASGIETGVNLKRVHEAYVQLSNKSHSMLLGLYDTNTEFDVLDSANLFVNAAYGMGNTLGSSGTNGPSTYPFPGLSLRYQYRNEHLSFRFVITDGVPGDSQHPDVTGLNLSSSEGYLNIAEFEYLSDGSKWLLGTWQYSRNTLRDDLPNTQSNTGLYLRVEHQFQELEGLTGFARLGSGSEQLNAFSRFYSAGLVKTGLLSTRPDDAIGIAFAYAEGSSDFDLTENMTALTSGELNIELTYLMKVTEYLSVQPTYQWIDNPSGQDISTAQIIGLRTILSF</sequence>
<dbReference type="Gene3D" id="2.40.160.180">
    <property type="entry name" value="Carbohydrate-selective porin OprB"/>
    <property type="match status" value="1"/>
</dbReference>
<keyword evidence="4" id="KW-1185">Reference proteome</keyword>
<name>A0AAW8R8B6_9ALTE</name>
<dbReference type="RefSeq" id="WP_311362209.1">
    <property type="nucleotide sequence ID" value="NZ_JAVRIE010000005.1"/>
</dbReference>
<evidence type="ECO:0000313" key="4">
    <source>
        <dbReference type="Proteomes" id="UP001249020"/>
    </source>
</evidence>
<dbReference type="Pfam" id="PF04966">
    <property type="entry name" value="OprB"/>
    <property type="match status" value="1"/>
</dbReference>
<dbReference type="PANTHER" id="PTHR37944">
    <property type="entry name" value="PORIN B"/>
    <property type="match status" value="1"/>
</dbReference>
<reference evidence="3 4" key="1">
    <citation type="submission" date="2023-09" db="EMBL/GenBank/DDBJ databases">
        <authorList>
            <person name="Rey-Velasco X."/>
        </authorList>
    </citation>
    <scope>NUCLEOTIDE SEQUENCE [LARGE SCALE GENOMIC DNA]</scope>
    <source>
        <strain evidence="3 4">W409</strain>
    </source>
</reference>
<comment type="similarity">
    <text evidence="1 2">Belongs to the OprB family.</text>
</comment>
<dbReference type="AlphaFoldDB" id="A0AAW8R8B6"/>
<dbReference type="EMBL" id="JAVRIE010000005">
    <property type="protein sequence ID" value="MDT0583438.1"/>
    <property type="molecule type" value="Genomic_DNA"/>
</dbReference>
<dbReference type="PANTHER" id="PTHR37944:SF1">
    <property type="entry name" value="PORIN B"/>
    <property type="match status" value="1"/>
</dbReference>
<dbReference type="GO" id="GO:0015288">
    <property type="term" value="F:porin activity"/>
    <property type="evidence" value="ECO:0007669"/>
    <property type="project" value="InterPro"/>
</dbReference>
<protein>
    <submittedName>
        <fullName evidence="3">Carbohydrate porin</fullName>
    </submittedName>
</protein>
<comment type="caution">
    <text evidence="3">The sequence shown here is derived from an EMBL/GenBank/DDBJ whole genome shotgun (WGS) entry which is preliminary data.</text>
</comment>
<accession>A0AAW8R8B6</accession>
<evidence type="ECO:0000256" key="1">
    <source>
        <dbReference type="ARBA" id="ARBA00008769"/>
    </source>
</evidence>
<dbReference type="GO" id="GO:0016020">
    <property type="term" value="C:membrane"/>
    <property type="evidence" value="ECO:0007669"/>
    <property type="project" value="InterPro"/>
</dbReference>
<dbReference type="GO" id="GO:0008643">
    <property type="term" value="P:carbohydrate transport"/>
    <property type="evidence" value="ECO:0007669"/>
    <property type="project" value="InterPro"/>
</dbReference>